<evidence type="ECO:0000256" key="4">
    <source>
        <dbReference type="ARBA" id="ARBA00021735"/>
    </source>
</evidence>
<evidence type="ECO:0000256" key="5">
    <source>
        <dbReference type="ARBA" id="ARBA00023239"/>
    </source>
</evidence>
<dbReference type="RefSeq" id="WP_076821932.1">
    <property type="nucleotide sequence ID" value="NZ_MOMC01000094.1"/>
</dbReference>
<dbReference type="GO" id="GO:0006729">
    <property type="term" value="P:tetrahydrobiopterin biosynthetic process"/>
    <property type="evidence" value="ECO:0007669"/>
    <property type="project" value="InterPro"/>
</dbReference>
<dbReference type="PANTHER" id="PTHR12599:SF0">
    <property type="entry name" value="PTERIN-4-ALPHA-CARBINOLAMINE DEHYDRATASE"/>
    <property type="match status" value="1"/>
</dbReference>
<dbReference type="GO" id="GO:0008124">
    <property type="term" value="F:4-alpha-hydroxytetrahydrobiopterin dehydratase activity"/>
    <property type="evidence" value="ECO:0007669"/>
    <property type="project" value="UniProtKB-EC"/>
</dbReference>
<dbReference type="InterPro" id="IPR036428">
    <property type="entry name" value="PCD_sf"/>
</dbReference>
<dbReference type="Gene3D" id="3.30.1360.20">
    <property type="entry name" value="Transcriptional coactivator/pterin dehydratase"/>
    <property type="match status" value="1"/>
</dbReference>
<dbReference type="Pfam" id="PF01329">
    <property type="entry name" value="Pterin_4a"/>
    <property type="match status" value="1"/>
</dbReference>
<dbReference type="SUPFAM" id="SSF55248">
    <property type="entry name" value="PCD-like"/>
    <property type="match status" value="1"/>
</dbReference>
<organism evidence="6 7">
    <name type="scientific">Pseudofrankia asymbiotica</name>
    <dbReference type="NCBI Taxonomy" id="1834516"/>
    <lineage>
        <taxon>Bacteria</taxon>
        <taxon>Bacillati</taxon>
        <taxon>Actinomycetota</taxon>
        <taxon>Actinomycetes</taxon>
        <taxon>Frankiales</taxon>
        <taxon>Frankiaceae</taxon>
        <taxon>Pseudofrankia</taxon>
    </lineage>
</organism>
<accession>A0A1V2I2Q7</accession>
<dbReference type="STRING" id="1834516.BL253_34155"/>
<dbReference type="AlphaFoldDB" id="A0A1V2I2Q7"/>
<evidence type="ECO:0000313" key="7">
    <source>
        <dbReference type="Proteomes" id="UP000188929"/>
    </source>
</evidence>
<dbReference type="NCBIfam" id="NF002017">
    <property type="entry name" value="PRK00823.1-2"/>
    <property type="match status" value="1"/>
</dbReference>
<dbReference type="OrthoDB" id="15077at2"/>
<sequence length="106" mass="11366">MADVPDALSAEQITDGLGGLPEWSLADGMIRRTVTAPTFLAGVELVRQVAEVAEGMNHHPDIDIRWRRVTFALATHDADGITFLDLEQARIIDGLVAELTVADGAS</sequence>
<comment type="similarity">
    <text evidence="2">Belongs to the pterin-4-alpha-carbinolamine dehydratase family.</text>
</comment>
<protein>
    <recommendedName>
        <fullName evidence="4">Putative pterin-4-alpha-carbinolamine dehydratase</fullName>
        <ecNumber evidence="3">4.2.1.96</ecNumber>
    </recommendedName>
</protein>
<evidence type="ECO:0000256" key="3">
    <source>
        <dbReference type="ARBA" id="ARBA00013252"/>
    </source>
</evidence>
<evidence type="ECO:0000313" key="6">
    <source>
        <dbReference type="EMBL" id="ONH22969.1"/>
    </source>
</evidence>
<comment type="caution">
    <text evidence="6">The sequence shown here is derived from an EMBL/GenBank/DDBJ whole genome shotgun (WGS) entry which is preliminary data.</text>
</comment>
<gene>
    <name evidence="6" type="ORF">BL253_34155</name>
</gene>
<dbReference type="EMBL" id="MOMC01000094">
    <property type="protein sequence ID" value="ONH22969.1"/>
    <property type="molecule type" value="Genomic_DNA"/>
</dbReference>
<evidence type="ECO:0000256" key="2">
    <source>
        <dbReference type="ARBA" id="ARBA00006472"/>
    </source>
</evidence>
<dbReference type="Proteomes" id="UP000188929">
    <property type="component" value="Unassembled WGS sequence"/>
</dbReference>
<dbReference type="CDD" id="cd00488">
    <property type="entry name" value="PCD_DCoH"/>
    <property type="match status" value="1"/>
</dbReference>
<comment type="catalytic activity">
    <reaction evidence="1">
        <text>(4aS,6R)-4a-hydroxy-L-erythro-5,6,7,8-tetrahydrobiopterin = (6R)-L-erythro-6,7-dihydrobiopterin + H2O</text>
        <dbReference type="Rhea" id="RHEA:11920"/>
        <dbReference type="ChEBI" id="CHEBI:15377"/>
        <dbReference type="ChEBI" id="CHEBI:15642"/>
        <dbReference type="ChEBI" id="CHEBI:43120"/>
        <dbReference type="EC" id="4.2.1.96"/>
    </reaction>
</comment>
<keyword evidence="5" id="KW-0456">Lyase</keyword>
<proteinExistence type="inferred from homology"/>
<dbReference type="PANTHER" id="PTHR12599">
    <property type="entry name" value="PTERIN-4-ALPHA-CARBINOLAMINE DEHYDRATASE"/>
    <property type="match status" value="1"/>
</dbReference>
<evidence type="ECO:0000256" key="1">
    <source>
        <dbReference type="ARBA" id="ARBA00001554"/>
    </source>
</evidence>
<name>A0A1V2I2Q7_9ACTN</name>
<dbReference type="EC" id="4.2.1.96" evidence="3"/>
<reference evidence="7" key="1">
    <citation type="submission" date="2016-10" db="EMBL/GenBank/DDBJ databases">
        <title>Frankia sp. NRRL B-16386 Genome sequencing.</title>
        <authorList>
            <person name="Ghodhbane-Gtari F."/>
            <person name="Swanson E."/>
            <person name="Gueddou A."/>
            <person name="Hezbri K."/>
            <person name="Ktari K."/>
            <person name="Nouioui I."/>
            <person name="Morris K."/>
            <person name="Simpson S."/>
            <person name="Abebe-Akele F."/>
            <person name="Thomas K."/>
            <person name="Gtari M."/>
            <person name="Tisa L.S."/>
        </authorList>
    </citation>
    <scope>NUCLEOTIDE SEQUENCE [LARGE SCALE GENOMIC DNA]</scope>
    <source>
        <strain evidence="7">NRRL B-16386</strain>
    </source>
</reference>
<keyword evidence="7" id="KW-1185">Reference proteome</keyword>
<dbReference type="InterPro" id="IPR001533">
    <property type="entry name" value="Pterin_deHydtase"/>
</dbReference>